<evidence type="ECO:0008006" key="3">
    <source>
        <dbReference type="Google" id="ProtNLM"/>
    </source>
</evidence>
<dbReference type="RefSeq" id="WP_013094664.1">
    <property type="nucleotide sequence ID" value="NC_014120.1"/>
</dbReference>
<evidence type="ECO:0000313" key="2">
    <source>
        <dbReference type="Proteomes" id="UP000002190"/>
    </source>
</evidence>
<name>D5WNL0_PARAM</name>
<dbReference type="KEGG" id="bge:BC1002_7143"/>
<reference evidence="1 2" key="2">
    <citation type="journal article" date="2012" name="J. Bacteriol.">
        <title>Genome Sequences of Burkholderia sp. Strains CCGE1002 and H160, Isolated from Legume Nodules in Mexico and Brazil.</title>
        <authorList>
            <person name="Ormeno-Orrillo E."/>
            <person name="Rogel M.A."/>
            <person name="Chueire L.M."/>
            <person name="Tiedje J.M."/>
            <person name="Martinez-Romero E."/>
            <person name="Hungria M."/>
        </authorList>
    </citation>
    <scope>NUCLEOTIDE SEQUENCE [LARGE SCALE GENOMIC DNA]</scope>
    <source>
        <strain evidence="1 2">CCGE1002</strain>
        <plasmid evidence="2">pBC201</plasmid>
    </source>
</reference>
<protein>
    <recommendedName>
        <fullName evidence="3">Lipoprotein</fullName>
    </recommendedName>
</protein>
<dbReference type="Pfam" id="PF12992">
    <property type="entry name" value="DUF3876"/>
    <property type="match status" value="1"/>
</dbReference>
<dbReference type="PROSITE" id="PS51257">
    <property type="entry name" value="PROKAR_LIPOPROTEIN"/>
    <property type="match status" value="1"/>
</dbReference>
<gene>
    <name evidence="1" type="ordered locus">BC1002_7143</name>
</gene>
<dbReference type="Proteomes" id="UP000002190">
    <property type="component" value="Plasmid pBC201"/>
</dbReference>
<geneLocation type="plasmid" evidence="1 2">
    <name>pBC201</name>
</geneLocation>
<organism evidence="1 2">
    <name type="scientific">Paraburkholderia atlantica</name>
    <dbReference type="NCBI Taxonomy" id="2654982"/>
    <lineage>
        <taxon>Bacteria</taxon>
        <taxon>Pseudomonadati</taxon>
        <taxon>Pseudomonadota</taxon>
        <taxon>Betaproteobacteria</taxon>
        <taxon>Burkholderiales</taxon>
        <taxon>Burkholderiaceae</taxon>
        <taxon>Paraburkholderia</taxon>
    </lineage>
</organism>
<accession>D5WNL0</accession>
<sequence>MVRGIIFSLAVGVVAILGGCGKKDGDQFVGKWENQNRKETVEITRNGDGYLIVDTHPDHLFGGTKTDKIPAIYQNGVLQVATGFGSANVGYDKAHDTLLMPTMGGSAELTRIK</sequence>
<evidence type="ECO:0000313" key="1">
    <source>
        <dbReference type="EMBL" id="ADG20889.1"/>
    </source>
</evidence>
<dbReference type="eggNOG" id="ENOG502ZEYM">
    <property type="taxonomic scope" value="Bacteria"/>
</dbReference>
<dbReference type="InterPro" id="IPR024452">
    <property type="entry name" value="DUF3876"/>
</dbReference>
<keyword evidence="1" id="KW-0614">Plasmid</keyword>
<dbReference type="HOGENOM" id="CLU_138611_0_0_4"/>
<dbReference type="AlphaFoldDB" id="D5WNL0"/>
<dbReference type="EMBL" id="CP002016">
    <property type="protein sequence ID" value="ADG20889.1"/>
    <property type="molecule type" value="Genomic_DNA"/>
</dbReference>
<dbReference type="GeneID" id="301098093"/>
<reference evidence="2" key="1">
    <citation type="submission" date="2010-04" db="EMBL/GenBank/DDBJ databases">
        <title>Complete sequence of plasmid 1 of Burkholderia sp. CCGE1002.</title>
        <authorList>
            <consortium name="US DOE Joint Genome Institute"/>
            <person name="Lucas S."/>
            <person name="Copeland A."/>
            <person name="Lapidus A."/>
            <person name="Cheng J.-F."/>
            <person name="Bruce D."/>
            <person name="Goodwin L."/>
            <person name="Pitluck S."/>
            <person name="Chertkov O."/>
            <person name="Detter J.C."/>
            <person name="Han C."/>
            <person name="Tapia R."/>
            <person name="Land M."/>
            <person name="Hauser L."/>
            <person name="Kyrpides N."/>
            <person name="Ovchinnikova G."/>
            <person name="Martinez-Romero E."/>
            <person name="Hernandez M.A.R."/>
            <person name="Tiedje J.M."/>
            <person name="Woyke T."/>
        </authorList>
    </citation>
    <scope>NUCLEOTIDE SEQUENCE [LARGE SCALE GENOMIC DNA]</scope>
    <source>
        <strain evidence="2">CCGE1002</strain>
        <plasmid evidence="2">pBC201</plasmid>
    </source>
</reference>
<proteinExistence type="predicted"/>